<sequence>MSGRSVGELADELGVSVADAKSWIDGGNDLTLSELRQLANAVDAHVTYKVSPLRTRHRRMFDDLEDFTGWVDTNWDAHSSAVSV</sequence>
<organism evidence="1 2">
    <name type="scientific">Amnibacterium flavum</name>
    <dbReference type="NCBI Taxonomy" id="2173173"/>
    <lineage>
        <taxon>Bacteria</taxon>
        <taxon>Bacillati</taxon>
        <taxon>Actinomycetota</taxon>
        <taxon>Actinomycetes</taxon>
        <taxon>Micrococcales</taxon>
        <taxon>Microbacteriaceae</taxon>
        <taxon>Amnibacterium</taxon>
    </lineage>
</organism>
<keyword evidence="2" id="KW-1185">Reference proteome</keyword>
<name>A0A2V1HSV1_9MICO</name>
<protein>
    <recommendedName>
        <fullName evidence="3">HTH cro/C1-type domain-containing protein</fullName>
    </recommendedName>
</protein>
<evidence type="ECO:0008006" key="3">
    <source>
        <dbReference type="Google" id="ProtNLM"/>
    </source>
</evidence>
<dbReference type="InterPro" id="IPR010982">
    <property type="entry name" value="Lambda_DNA-bd_dom_sf"/>
</dbReference>
<dbReference type="AlphaFoldDB" id="A0A2V1HSV1"/>
<dbReference type="SUPFAM" id="SSF47413">
    <property type="entry name" value="lambda repressor-like DNA-binding domains"/>
    <property type="match status" value="1"/>
</dbReference>
<evidence type="ECO:0000313" key="2">
    <source>
        <dbReference type="Proteomes" id="UP000244893"/>
    </source>
</evidence>
<reference evidence="1 2" key="1">
    <citation type="submission" date="2018-05" db="EMBL/GenBank/DDBJ databases">
        <title>Amnibacterium sp. M8JJ-5, whole genome shotgun sequence.</title>
        <authorList>
            <person name="Tuo L."/>
        </authorList>
    </citation>
    <scope>NUCLEOTIDE SEQUENCE [LARGE SCALE GENOMIC DNA]</scope>
    <source>
        <strain evidence="1 2">M8JJ-5</strain>
    </source>
</reference>
<proteinExistence type="predicted"/>
<accession>A0A2V1HSV1</accession>
<evidence type="ECO:0000313" key="1">
    <source>
        <dbReference type="EMBL" id="PVZ94742.1"/>
    </source>
</evidence>
<dbReference type="GO" id="GO:0003677">
    <property type="term" value="F:DNA binding"/>
    <property type="evidence" value="ECO:0007669"/>
    <property type="project" value="InterPro"/>
</dbReference>
<gene>
    <name evidence="1" type="ORF">DDQ50_13780</name>
</gene>
<dbReference type="Proteomes" id="UP000244893">
    <property type="component" value="Unassembled WGS sequence"/>
</dbReference>
<comment type="caution">
    <text evidence="1">The sequence shown here is derived from an EMBL/GenBank/DDBJ whole genome shotgun (WGS) entry which is preliminary data.</text>
</comment>
<dbReference type="EMBL" id="QEOP01000002">
    <property type="protein sequence ID" value="PVZ94742.1"/>
    <property type="molecule type" value="Genomic_DNA"/>
</dbReference>